<reference evidence="2" key="1">
    <citation type="submission" date="2023-07" db="EMBL/GenBank/DDBJ databases">
        <title>Genome sequence of Stenotrophomonas sp. Alg010 isolated from Sargassum waste.</title>
        <authorList>
            <person name="Mohapatra"/>
            <person name="B.R."/>
        </authorList>
    </citation>
    <scope>NUCLEOTIDE SEQUENCE [LARGE SCALE GENOMIC DNA]</scope>
    <source>
        <strain evidence="2">Alg010</strain>
    </source>
</reference>
<protein>
    <submittedName>
        <fullName evidence="1">Uncharacterized protein</fullName>
    </submittedName>
</protein>
<evidence type="ECO:0000313" key="2">
    <source>
        <dbReference type="Proteomes" id="UP001306668"/>
    </source>
</evidence>
<evidence type="ECO:0000313" key="1">
    <source>
        <dbReference type="EMBL" id="GMR28797.1"/>
    </source>
</evidence>
<organism evidence="1 2">
    <name type="scientific">Stenotrophomonas sepilia</name>
    <dbReference type="NCBI Taxonomy" id="2860290"/>
    <lineage>
        <taxon>Bacteria</taxon>
        <taxon>Pseudomonadati</taxon>
        <taxon>Pseudomonadota</taxon>
        <taxon>Gammaproteobacteria</taxon>
        <taxon>Lysobacterales</taxon>
        <taxon>Lysobacteraceae</taxon>
        <taxon>Stenotrophomonas</taxon>
        <taxon>Stenotrophomonas maltophilia group</taxon>
    </lineage>
</organism>
<keyword evidence="2" id="KW-1185">Reference proteome</keyword>
<proteinExistence type="predicted"/>
<accession>A0ABQ6QF18</accession>
<dbReference type="EMBL" id="BTRJ01000034">
    <property type="protein sequence ID" value="GMR28797.1"/>
    <property type="molecule type" value="Genomic_DNA"/>
</dbReference>
<sequence>MRDLFDELTCPVRSQQLAQAHGFLKSVQAQTGLNLDEATLSTCVPGRDYAGGKVLSCGTDTCIFYKLPYIHVANLADIPGGRAPFGADVAPFKASRSPVQMAHHEIDLAERAAGRGHRAGAIAKLLNAHAGGALASSLADAAPQRIKAAKVLDRALVLQR</sequence>
<name>A0ABQ6QF18_9GAMM</name>
<gene>
    <name evidence="1" type="ORF">STENOSP10_30180</name>
</gene>
<comment type="caution">
    <text evidence="1">The sequence shown here is derived from an EMBL/GenBank/DDBJ whole genome shotgun (WGS) entry which is preliminary data.</text>
</comment>
<dbReference type="Proteomes" id="UP001306668">
    <property type="component" value="Unassembled WGS sequence"/>
</dbReference>